<dbReference type="AlphaFoldDB" id="A0AAD2HHR4"/>
<gene>
    <name evidence="1" type="ORF">MYCIT1_LOCUS22933</name>
</gene>
<dbReference type="EMBL" id="CAVNYO010000405">
    <property type="protein sequence ID" value="CAK5275266.1"/>
    <property type="molecule type" value="Genomic_DNA"/>
</dbReference>
<dbReference type="Proteomes" id="UP001295794">
    <property type="component" value="Unassembled WGS sequence"/>
</dbReference>
<name>A0AAD2HHR4_9AGAR</name>
<protein>
    <submittedName>
        <fullName evidence="1">Uncharacterized protein</fullName>
    </submittedName>
</protein>
<sequence>MDFTDSLPSAFPTRQMLRLDLATPRGSDSIQPCAEMTYQINHPAANSLPDSGLSPFPFLRRKPHRPRLSPKFTGVCRKNESYASTEIKSWP</sequence>
<comment type="caution">
    <text evidence="1">The sequence shown here is derived from an EMBL/GenBank/DDBJ whole genome shotgun (WGS) entry which is preliminary data.</text>
</comment>
<evidence type="ECO:0000313" key="1">
    <source>
        <dbReference type="EMBL" id="CAK5275266.1"/>
    </source>
</evidence>
<reference evidence="1" key="1">
    <citation type="submission" date="2023-11" db="EMBL/GenBank/DDBJ databases">
        <authorList>
            <person name="De Vega J J."/>
            <person name="De Vega J J."/>
        </authorList>
    </citation>
    <scope>NUCLEOTIDE SEQUENCE</scope>
</reference>
<proteinExistence type="predicted"/>
<evidence type="ECO:0000313" key="2">
    <source>
        <dbReference type="Proteomes" id="UP001295794"/>
    </source>
</evidence>
<organism evidence="1 2">
    <name type="scientific">Mycena citricolor</name>
    <dbReference type="NCBI Taxonomy" id="2018698"/>
    <lineage>
        <taxon>Eukaryota</taxon>
        <taxon>Fungi</taxon>
        <taxon>Dikarya</taxon>
        <taxon>Basidiomycota</taxon>
        <taxon>Agaricomycotina</taxon>
        <taxon>Agaricomycetes</taxon>
        <taxon>Agaricomycetidae</taxon>
        <taxon>Agaricales</taxon>
        <taxon>Marasmiineae</taxon>
        <taxon>Mycenaceae</taxon>
        <taxon>Mycena</taxon>
    </lineage>
</organism>
<accession>A0AAD2HHR4</accession>
<keyword evidence="2" id="KW-1185">Reference proteome</keyword>